<name>A0A0R0DJH0_9GAMM</name>
<dbReference type="STRING" id="336566.ABB30_03800"/>
<dbReference type="Proteomes" id="UP000050956">
    <property type="component" value="Unassembled WGS sequence"/>
</dbReference>
<feature type="transmembrane region" description="Helical" evidence="1">
    <location>
        <begin position="39"/>
        <end position="66"/>
    </location>
</feature>
<keyword evidence="1" id="KW-0812">Transmembrane</keyword>
<sequence>MLTLLFKLAIYIGAPLTIIAATVAGGALAVTPDIALPGWLGYLLGGVLGIVIATAIFGLPLMVLAIHDDLLKVHQALHRLQLSAGAPPPVPGLMETVVAPVLAERAFERLLGD</sequence>
<keyword evidence="1" id="KW-0472">Membrane</keyword>
<proteinExistence type="predicted"/>
<protein>
    <submittedName>
        <fullName evidence="2">Uncharacterized protein</fullName>
    </submittedName>
</protein>
<comment type="caution">
    <text evidence="2">The sequence shown here is derived from an EMBL/GenBank/DDBJ whole genome shotgun (WGS) entry which is preliminary data.</text>
</comment>
<reference evidence="2 3" key="1">
    <citation type="submission" date="2015-05" db="EMBL/GenBank/DDBJ databases">
        <title>Genome sequencing and analysis of members of genus Stenotrophomonas.</title>
        <authorList>
            <person name="Patil P.P."/>
            <person name="Midha S."/>
            <person name="Patil P.B."/>
        </authorList>
    </citation>
    <scope>NUCLEOTIDE SEQUENCE [LARGE SCALE GENOMIC DNA]</scope>
    <source>
        <strain evidence="2 3">DSM 24757</strain>
    </source>
</reference>
<dbReference type="PATRIC" id="fig|336566.3.peg.93"/>
<evidence type="ECO:0000313" key="2">
    <source>
        <dbReference type="EMBL" id="KRG78442.1"/>
    </source>
</evidence>
<accession>A0A0R0DJH0</accession>
<keyword evidence="1" id="KW-1133">Transmembrane helix</keyword>
<dbReference type="EMBL" id="LDJM01000010">
    <property type="protein sequence ID" value="KRG78442.1"/>
    <property type="molecule type" value="Genomic_DNA"/>
</dbReference>
<evidence type="ECO:0000256" key="1">
    <source>
        <dbReference type="SAM" id="Phobius"/>
    </source>
</evidence>
<dbReference type="AlphaFoldDB" id="A0A0R0DJH0"/>
<gene>
    <name evidence="2" type="ORF">ABB30_03800</name>
</gene>
<organism evidence="2 3">
    <name type="scientific">Stenotrophomonas ginsengisoli</name>
    <dbReference type="NCBI Taxonomy" id="336566"/>
    <lineage>
        <taxon>Bacteria</taxon>
        <taxon>Pseudomonadati</taxon>
        <taxon>Pseudomonadota</taxon>
        <taxon>Gammaproteobacteria</taxon>
        <taxon>Lysobacterales</taxon>
        <taxon>Lysobacteraceae</taxon>
        <taxon>Stenotrophomonas</taxon>
    </lineage>
</organism>
<evidence type="ECO:0000313" key="3">
    <source>
        <dbReference type="Proteomes" id="UP000050956"/>
    </source>
</evidence>
<keyword evidence="3" id="KW-1185">Reference proteome</keyword>